<dbReference type="OrthoDB" id="9789813at2"/>
<dbReference type="SUPFAM" id="SSF142906">
    <property type="entry name" value="YjbR-like"/>
    <property type="match status" value="1"/>
</dbReference>
<protein>
    <submittedName>
        <fullName evidence="1">MmcQ/YjbR family DNA-binding protein</fullName>
    </submittedName>
</protein>
<organism evidence="1 2">
    <name type="scientific">Dysgonomonas capnocytophagoides</name>
    <dbReference type="NCBI Taxonomy" id="45254"/>
    <lineage>
        <taxon>Bacteria</taxon>
        <taxon>Pseudomonadati</taxon>
        <taxon>Bacteroidota</taxon>
        <taxon>Bacteroidia</taxon>
        <taxon>Bacteroidales</taxon>
        <taxon>Dysgonomonadaceae</taxon>
        <taxon>Dysgonomonas</taxon>
    </lineage>
</organism>
<dbReference type="InterPro" id="IPR038056">
    <property type="entry name" value="YjbR-like_sf"/>
</dbReference>
<dbReference type="PANTHER" id="PTHR35145">
    <property type="entry name" value="CYTOPLASMIC PROTEIN-RELATED"/>
    <property type="match status" value="1"/>
</dbReference>
<keyword evidence="1" id="KW-0238">DNA-binding</keyword>
<sequence length="123" mass="14698">MDIEEVREFCLSVKGAEECFPFDDTVLVFKVMDKMFAFMALDRKERGFMINLKCDPEYAIELREHHECVIPGYHSNKKYWNSVYIEEVKKDTDLKGWILHSVDEVIKKLPKKKQTEYNDLRNE</sequence>
<dbReference type="InterPro" id="IPR058532">
    <property type="entry name" value="YjbR/MT2646/Rv2570-like"/>
</dbReference>
<dbReference type="Proteomes" id="UP000297861">
    <property type="component" value="Unassembled WGS sequence"/>
</dbReference>
<dbReference type="Pfam" id="PF04237">
    <property type="entry name" value="YjbR"/>
    <property type="match status" value="1"/>
</dbReference>
<accession>A0A4Y8KXE3</accession>
<dbReference type="PANTHER" id="PTHR35145:SF1">
    <property type="entry name" value="CYTOPLASMIC PROTEIN"/>
    <property type="match status" value="1"/>
</dbReference>
<gene>
    <name evidence="1" type="ORF">E2605_15965</name>
</gene>
<comment type="caution">
    <text evidence="1">The sequence shown here is derived from an EMBL/GenBank/DDBJ whole genome shotgun (WGS) entry which is preliminary data.</text>
</comment>
<dbReference type="RefSeq" id="WP_134437189.1">
    <property type="nucleotide sequence ID" value="NZ_AP028867.1"/>
</dbReference>
<reference evidence="1 2" key="1">
    <citation type="submission" date="2019-03" db="EMBL/GenBank/DDBJ databases">
        <title>San Antonio Military Medical Center submission to MRSN (WRAIR), pending publication.</title>
        <authorList>
            <person name="Blyth D.M."/>
            <person name="Mccarthy S.L."/>
            <person name="Schall S.E."/>
            <person name="Stam J.A."/>
            <person name="Ong A.C."/>
            <person name="Mcgann P.T."/>
        </authorList>
    </citation>
    <scope>NUCLEOTIDE SEQUENCE [LARGE SCALE GENOMIC DNA]</scope>
    <source>
        <strain evidence="1 2">MRSN571793</strain>
    </source>
</reference>
<dbReference type="Gene3D" id="3.90.1150.30">
    <property type="match status" value="1"/>
</dbReference>
<keyword evidence="2" id="KW-1185">Reference proteome</keyword>
<name>A0A4Y8KXE3_9BACT</name>
<dbReference type="AlphaFoldDB" id="A0A4Y8KXE3"/>
<evidence type="ECO:0000313" key="2">
    <source>
        <dbReference type="Proteomes" id="UP000297861"/>
    </source>
</evidence>
<evidence type="ECO:0000313" key="1">
    <source>
        <dbReference type="EMBL" id="TFD94254.1"/>
    </source>
</evidence>
<dbReference type="STRING" id="1121485.GCA_000426485_01339"/>
<dbReference type="GO" id="GO:0003677">
    <property type="term" value="F:DNA binding"/>
    <property type="evidence" value="ECO:0007669"/>
    <property type="project" value="UniProtKB-KW"/>
</dbReference>
<dbReference type="InterPro" id="IPR007351">
    <property type="entry name" value="YjbR"/>
</dbReference>
<dbReference type="EMBL" id="SOML01000011">
    <property type="protein sequence ID" value="TFD94254.1"/>
    <property type="molecule type" value="Genomic_DNA"/>
</dbReference>
<proteinExistence type="predicted"/>